<evidence type="ECO:0000259" key="6">
    <source>
        <dbReference type="SMART" id="SM00563"/>
    </source>
</evidence>
<comment type="domain">
    <text evidence="4">The HXXXXD motif is essential for acyltransferase activity and may constitute the binding site for the phosphate moiety of the glycerol-3-phosphate.</text>
</comment>
<evidence type="ECO:0000256" key="2">
    <source>
        <dbReference type="ARBA" id="ARBA00022679"/>
    </source>
</evidence>
<dbReference type="AlphaFoldDB" id="A5DN07"/>
<dbReference type="GO" id="GO:0006654">
    <property type="term" value="P:phosphatidic acid biosynthetic process"/>
    <property type="evidence" value="ECO:0007669"/>
    <property type="project" value="TreeGrafter"/>
</dbReference>
<dbReference type="STRING" id="294746.A5DN07"/>
<reference evidence="7 8" key="1">
    <citation type="journal article" date="2009" name="Nature">
        <title>Evolution of pathogenicity and sexual reproduction in eight Candida genomes.</title>
        <authorList>
            <person name="Butler G."/>
            <person name="Rasmussen M.D."/>
            <person name="Lin M.F."/>
            <person name="Santos M.A."/>
            <person name="Sakthikumar S."/>
            <person name="Munro C.A."/>
            <person name="Rheinbay E."/>
            <person name="Grabherr M."/>
            <person name="Forche A."/>
            <person name="Reedy J.L."/>
            <person name="Agrafioti I."/>
            <person name="Arnaud M.B."/>
            <person name="Bates S."/>
            <person name="Brown A.J."/>
            <person name="Brunke S."/>
            <person name="Costanzo M.C."/>
            <person name="Fitzpatrick D.A."/>
            <person name="de Groot P.W."/>
            <person name="Harris D."/>
            <person name="Hoyer L.L."/>
            <person name="Hube B."/>
            <person name="Klis F.M."/>
            <person name="Kodira C."/>
            <person name="Lennard N."/>
            <person name="Logue M.E."/>
            <person name="Martin R."/>
            <person name="Neiman A.M."/>
            <person name="Nikolaou E."/>
            <person name="Quail M.A."/>
            <person name="Quinn J."/>
            <person name="Santos M.C."/>
            <person name="Schmitzberger F.F."/>
            <person name="Sherlock G."/>
            <person name="Shah P."/>
            <person name="Silverstein K.A."/>
            <person name="Skrzypek M.S."/>
            <person name="Soll D."/>
            <person name="Staggs R."/>
            <person name="Stansfield I."/>
            <person name="Stumpf M.P."/>
            <person name="Sudbery P.E."/>
            <person name="Srikantha T."/>
            <person name="Zeng Q."/>
            <person name="Berman J."/>
            <person name="Berriman M."/>
            <person name="Heitman J."/>
            <person name="Gow N.A."/>
            <person name="Lorenz M.C."/>
            <person name="Birren B.W."/>
            <person name="Kellis M."/>
            <person name="Cuomo C.A."/>
        </authorList>
    </citation>
    <scope>NUCLEOTIDE SEQUENCE [LARGE SCALE GENOMIC DNA]</scope>
    <source>
        <strain evidence="8">ATCC 6260 / CBS 566 / DSM 6381 / JCM 1539 / NBRC 10279 / NRRL Y-324</strain>
    </source>
</reference>
<evidence type="ECO:0000256" key="3">
    <source>
        <dbReference type="ARBA" id="ARBA00023315"/>
    </source>
</evidence>
<keyword evidence="4" id="KW-0443">Lipid metabolism</keyword>
<evidence type="ECO:0000256" key="1">
    <source>
        <dbReference type="ARBA" id="ARBA00008655"/>
    </source>
</evidence>
<dbReference type="SUPFAM" id="SSF69593">
    <property type="entry name" value="Glycerol-3-phosphate (1)-acyltransferase"/>
    <property type="match status" value="1"/>
</dbReference>
<feature type="domain" description="Phospholipid/glycerol acyltransferase" evidence="6">
    <location>
        <begin position="77"/>
        <end position="194"/>
    </location>
</feature>
<keyword evidence="4" id="KW-0444">Lipid biosynthesis</keyword>
<dbReference type="CDD" id="cd07989">
    <property type="entry name" value="LPLAT_AGPAT-like"/>
    <property type="match status" value="1"/>
</dbReference>
<evidence type="ECO:0000256" key="4">
    <source>
        <dbReference type="RuleBase" id="RU361267"/>
    </source>
</evidence>
<dbReference type="RefSeq" id="XP_001482703.1">
    <property type="nucleotide sequence ID" value="XM_001482653.1"/>
</dbReference>
<proteinExistence type="inferred from homology"/>
<organism evidence="7 8">
    <name type="scientific">Meyerozyma guilliermondii (strain ATCC 6260 / CBS 566 / DSM 6381 / JCM 1539 / NBRC 10279 / NRRL Y-324)</name>
    <name type="common">Yeast</name>
    <name type="synonym">Candida guilliermondii</name>
    <dbReference type="NCBI Taxonomy" id="294746"/>
    <lineage>
        <taxon>Eukaryota</taxon>
        <taxon>Fungi</taxon>
        <taxon>Dikarya</taxon>
        <taxon>Ascomycota</taxon>
        <taxon>Saccharomycotina</taxon>
        <taxon>Pichiomycetes</taxon>
        <taxon>Debaryomycetaceae</taxon>
        <taxon>Meyerozyma</taxon>
    </lineage>
</organism>
<dbReference type="FunCoup" id="A5DN07">
    <property type="interactions" value="286"/>
</dbReference>
<dbReference type="Pfam" id="PF01553">
    <property type="entry name" value="Acyltransferase"/>
    <property type="match status" value="1"/>
</dbReference>
<keyword evidence="5" id="KW-0472">Membrane</keyword>
<dbReference type="PANTHER" id="PTHR10434:SF11">
    <property type="entry name" value="1-ACYL-SN-GLYCEROL-3-PHOSPHATE ACYLTRANSFERASE"/>
    <property type="match status" value="1"/>
</dbReference>
<gene>
    <name evidence="7" type="ORF">PGUG_04658</name>
</gene>
<keyword evidence="5" id="KW-1133">Transmembrane helix</keyword>
<dbReference type="HOGENOM" id="CLU_027938_10_0_1"/>
<evidence type="ECO:0000256" key="5">
    <source>
        <dbReference type="SAM" id="Phobius"/>
    </source>
</evidence>
<dbReference type="Proteomes" id="UP000001997">
    <property type="component" value="Unassembled WGS sequence"/>
</dbReference>
<accession>A5DN07</accession>
<dbReference type="KEGG" id="pgu:PGUG_04658"/>
<dbReference type="GO" id="GO:0005811">
    <property type="term" value="C:lipid droplet"/>
    <property type="evidence" value="ECO:0007669"/>
    <property type="project" value="EnsemblFungi"/>
</dbReference>
<dbReference type="GO" id="GO:0016020">
    <property type="term" value="C:membrane"/>
    <property type="evidence" value="ECO:0007669"/>
    <property type="project" value="InterPro"/>
</dbReference>
<evidence type="ECO:0000313" key="7">
    <source>
        <dbReference type="EMBL" id="EDK40560.1"/>
    </source>
</evidence>
<dbReference type="GeneID" id="5124835"/>
<dbReference type="InterPro" id="IPR002123">
    <property type="entry name" value="Plipid/glycerol_acylTrfase"/>
</dbReference>
<dbReference type="EMBL" id="CH408160">
    <property type="protein sequence ID" value="EDK40560.1"/>
    <property type="molecule type" value="Genomic_DNA"/>
</dbReference>
<dbReference type="GO" id="GO:0003841">
    <property type="term" value="F:1-acylglycerol-3-phosphate O-acyltransferase activity"/>
    <property type="evidence" value="ECO:0007669"/>
    <property type="project" value="UniProtKB-UniRule"/>
</dbReference>
<keyword evidence="4" id="KW-1208">Phospholipid metabolism</keyword>
<keyword evidence="2 4" id="KW-0808">Transferase</keyword>
<keyword evidence="8" id="KW-1185">Reference proteome</keyword>
<feature type="transmembrane region" description="Helical" evidence="5">
    <location>
        <begin position="107"/>
        <end position="126"/>
    </location>
</feature>
<comment type="similarity">
    <text evidence="1 4">Belongs to the 1-acyl-sn-glycerol-3-phosphate acyltransferase family.</text>
</comment>
<dbReference type="OMA" id="MPRPLCY"/>
<keyword evidence="4" id="KW-0594">Phospholipid biosynthesis</keyword>
<dbReference type="PANTHER" id="PTHR10434">
    <property type="entry name" value="1-ACYL-SN-GLYCEROL-3-PHOSPHATE ACYLTRANSFERASE"/>
    <property type="match status" value="1"/>
</dbReference>
<dbReference type="GO" id="GO:0005783">
    <property type="term" value="C:endoplasmic reticulum"/>
    <property type="evidence" value="ECO:0007669"/>
    <property type="project" value="TreeGrafter"/>
</dbReference>
<dbReference type="OrthoDB" id="202234at2759"/>
<name>A5DN07_PICGU</name>
<dbReference type="SMART" id="SM00563">
    <property type="entry name" value="PlsC"/>
    <property type="match status" value="1"/>
</dbReference>
<comment type="catalytic activity">
    <reaction evidence="4">
        <text>a 1-acyl-sn-glycero-3-phosphate + an acyl-CoA = a 1,2-diacyl-sn-glycero-3-phosphate + CoA</text>
        <dbReference type="Rhea" id="RHEA:19709"/>
        <dbReference type="ChEBI" id="CHEBI:57287"/>
        <dbReference type="ChEBI" id="CHEBI:57970"/>
        <dbReference type="ChEBI" id="CHEBI:58342"/>
        <dbReference type="ChEBI" id="CHEBI:58608"/>
        <dbReference type="EC" id="2.3.1.51"/>
    </reaction>
</comment>
<dbReference type="NCBIfam" id="TIGR00530">
    <property type="entry name" value="AGP_acyltrn"/>
    <property type="match status" value="1"/>
</dbReference>
<dbReference type="InterPro" id="IPR004552">
    <property type="entry name" value="AGP_acyltrans"/>
</dbReference>
<dbReference type="eggNOG" id="KOG2848">
    <property type="taxonomic scope" value="Eukaryota"/>
</dbReference>
<dbReference type="InParanoid" id="A5DN07"/>
<evidence type="ECO:0000313" key="8">
    <source>
        <dbReference type="Proteomes" id="UP000001997"/>
    </source>
</evidence>
<sequence length="288" mass="32003">MGSAFSSLKFYFKSVAFGVLISVCALYGVFASIFLRIIGKPQYAQYTVARAFYYSFSTVLGVKINIKNAHYLNEKPAIVISNHQSALDILVLGKTFTPGMTVTAKRALKFFPFLGWFMLASGTFFLDRTRGEKARKVLDGALASLKRDNRALFIFPEGTRSGTTKLDLLPFKKGAFHLAKQAQIPIVPFVVSNTSGIFHASTRTFNRGEITIEVLPPMSTSHLETNEQLNDFALEVHDKMKTTLQNLGYSKVPGFKKEETAVEALDTDDTDEVAIERVPEHTPLLSKD</sequence>
<dbReference type="EC" id="2.3.1.51" evidence="4"/>
<keyword evidence="3 4" id="KW-0012">Acyltransferase</keyword>
<protein>
    <recommendedName>
        <fullName evidence="4">1-acyl-sn-glycerol-3-phosphate acyltransferase</fullName>
        <ecNumber evidence="4">2.3.1.51</ecNumber>
    </recommendedName>
</protein>
<feature type="transmembrane region" description="Helical" evidence="5">
    <location>
        <begin position="15"/>
        <end position="35"/>
    </location>
</feature>
<keyword evidence="5" id="KW-0812">Transmembrane</keyword>